<dbReference type="Proteomes" id="UP001302676">
    <property type="component" value="Unassembled WGS sequence"/>
</dbReference>
<feature type="non-terminal residue" evidence="10">
    <location>
        <position position="418"/>
    </location>
</feature>
<dbReference type="GO" id="GO:0008270">
    <property type="term" value="F:zinc ion binding"/>
    <property type="evidence" value="ECO:0007669"/>
    <property type="project" value="UniProtKB-KW"/>
</dbReference>
<evidence type="ECO:0000256" key="5">
    <source>
        <dbReference type="ARBA" id="ARBA00023242"/>
    </source>
</evidence>
<proteinExistence type="predicted"/>
<sequence>MAEHYTHSASVLRCPRCNKPFDKQSTLKRHEYYCRTRKEGPLPRSKACITCVKRKSRCDNKRPACSGCITRGVDCRYPVGKGVSRGRRPHEGPAHDKQHGVSRVVRRPSLAPSDVGLGSTSSDSLTEEADHEFEWSFPVVDLDDRITDTWSTTPNQDILPLSNPFTTPAILQPPESFTSTIPSLFAPVNQPPYLFGTLTQRHTSAAAPQTLRTAHLVLHTLKSYPLMVLRHDTLPPFIHHRIMASPSLGSEDDDMEPLNNCLSLLHVMTSRVKGSRGLFWRNVKGECERFLGECPGWNKWQLLASLQAAAIYLILRVDEGQGEHSDIDSLLVATVISAEPRPSPTTSLDTHWQNWIHEESLRRLCVIYQVLDLLVYFTPAGMCHSRQDSNLLIAPLPSGRRLWEASDGPAWKAERNRE</sequence>
<protein>
    <recommendedName>
        <fullName evidence="12">Zn(2)-C6 fungal-type domain-containing protein</fullName>
    </recommendedName>
</protein>
<dbReference type="AlphaFoldDB" id="A0AAN6ZJ95"/>
<dbReference type="InterPro" id="IPR013087">
    <property type="entry name" value="Znf_C2H2_type"/>
</dbReference>
<evidence type="ECO:0000313" key="11">
    <source>
        <dbReference type="Proteomes" id="UP001302676"/>
    </source>
</evidence>
<comment type="caution">
    <text evidence="10">The sequence shown here is derived from an EMBL/GenBank/DDBJ whole genome shotgun (WGS) entry which is preliminary data.</text>
</comment>
<dbReference type="SUPFAM" id="SSF57701">
    <property type="entry name" value="Zn2/Cys6 DNA-binding domain"/>
    <property type="match status" value="1"/>
</dbReference>
<reference evidence="10" key="1">
    <citation type="journal article" date="2023" name="Mol. Phylogenet. Evol.">
        <title>Genome-scale phylogeny and comparative genomics of the fungal order Sordariales.</title>
        <authorList>
            <person name="Hensen N."/>
            <person name="Bonometti L."/>
            <person name="Westerberg I."/>
            <person name="Brannstrom I.O."/>
            <person name="Guillou S."/>
            <person name="Cros-Aarteil S."/>
            <person name="Calhoun S."/>
            <person name="Haridas S."/>
            <person name="Kuo A."/>
            <person name="Mondo S."/>
            <person name="Pangilinan J."/>
            <person name="Riley R."/>
            <person name="LaButti K."/>
            <person name="Andreopoulos B."/>
            <person name="Lipzen A."/>
            <person name="Chen C."/>
            <person name="Yan M."/>
            <person name="Daum C."/>
            <person name="Ng V."/>
            <person name="Clum A."/>
            <person name="Steindorff A."/>
            <person name="Ohm R.A."/>
            <person name="Martin F."/>
            <person name="Silar P."/>
            <person name="Natvig D.O."/>
            <person name="Lalanne C."/>
            <person name="Gautier V."/>
            <person name="Ament-Velasquez S.L."/>
            <person name="Kruys A."/>
            <person name="Hutchinson M.I."/>
            <person name="Powell A.J."/>
            <person name="Barry K."/>
            <person name="Miller A.N."/>
            <person name="Grigoriev I.V."/>
            <person name="Debuchy R."/>
            <person name="Gladieux P."/>
            <person name="Hiltunen Thoren M."/>
            <person name="Johannesson H."/>
        </authorList>
    </citation>
    <scope>NUCLEOTIDE SEQUENCE</scope>
    <source>
        <strain evidence="10">CBS 141.50</strain>
    </source>
</reference>
<keyword evidence="4" id="KW-0804">Transcription</keyword>
<dbReference type="Gene3D" id="4.10.240.10">
    <property type="entry name" value="Zn(2)-C6 fungal-type DNA-binding domain"/>
    <property type="match status" value="1"/>
</dbReference>
<dbReference type="Pfam" id="PF00172">
    <property type="entry name" value="Zn_clus"/>
    <property type="match status" value="1"/>
</dbReference>
<evidence type="ECO:0000256" key="4">
    <source>
        <dbReference type="ARBA" id="ARBA00023163"/>
    </source>
</evidence>
<dbReference type="PANTHER" id="PTHR47660:SF3">
    <property type="entry name" value="FINGER DOMAIN PROTEIN, PUTATIVE (AFU_ORTHOLOGUE AFUA_4G03310)-RELATED"/>
    <property type="match status" value="1"/>
</dbReference>
<feature type="compositionally biased region" description="Basic and acidic residues" evidence="7">
    <location>
        <begin position="89"/>
        <end position="99"/>
    </location>
</feature>
<keyword evidence="6" id="KW-0863">Zinc-finger</keyword>
<evidence type="ECO:0000259" key="9">
    <source>
        <dbReference type="PROSITE" id="PS50157"/>
    </source>
</evidence>
<feature type="region of interest" description="Disordered" evidence="7">
    <location>
        <begin position="83"/>
        <end position="128"/>
    </location>
</feature>
<keyword evidence="5" id="KW-0539">Nucleus</keyword>
<reference evidence="10" key="2">
    <citation type="submission" date="2023-05" db="EMBL/GenBank/DDBJ databases">
        <authorList>
            <consortium name="Lawrence Berkeley National Laboratory"/>
            <person name="Steindorff A."/>
            <person name="Hensen N."/>
            <person name="Bonometti L."/>
            <person name="Westerberg I."/>
            <person name="Brannstrom I.O."/>
            <person name="Guillou S."/>
            <person name="Cros-Aarteil S."/>
            <person name="Calhoun S."/>
            <person name="Haridas S."/>
            <person name="Kuo A."/>
            <person name="Mondo S."/>
            <person name="Pangilinan J."/>
            <person name="Riley R."/>
            <person name="Labutti K."/>
            <person name="Andreopoulos B."/>
            <person name="Lipzen A."/>
            <person name="Chen C."/>
            <person name="Yanf M."/>
            <person name="Daum C."/>
            <person name="Ng V."/>
            <person name="Clum A."/>
            <person name="Ohm R."/>
            <person name="Martin F."/>
            <person name="Silar P."/>
            <person name="Natvig D."/>
            <person name="Lalanne C."/>
            <person name="Gautier V."/>
            <person name="Ament-Velasquez S.L."/>
            <person name="Kruys A."/>
            <person name="Hutchinson M.I."/>
            <person name="Powell A.J."/>
            <person name="Barry K."/>
            <person name="Miller A.N."/>
            <person name="Grigoriev I.V."/>
            <person name="Debuchy R."/>
            <person name="Gladieux P."/>
            <person name="Thoren M.H."/>
            <person name="Johannesson H."/>
        </authorList>
    </citation>
    <scope>NUCLEOTIDE SEQUENCE</scope>
    <source>
        <strain evidence="10">CBS 141.50</strain>
    </source>
</reference>
<keyword evidence="3" id="KW-0805">Transcription regulation</keyword>
<dbReference type="RefSeq" id="XP_062633883.1">
    <property type="nucleotide sequence ID" value="XM_062778261.1"/>
</dbReference>
<feature type="domain" description="C2H2-type" evidence="9">
    <location>
        <begin position="12"/>
        <end position="41"/>
    </location>
</feature>
<dbReference type="GeneID" id="87814874"/>
<keyword evidence="2" id="KW-0862">Zinc</keyword>
<dbReference type="CDD" id="cd00067">
    <property type="entry name" value="GAL4"/>
    <property type="match status" value="1"/>
</dbReference>
<gene>
    <name evidence="10" type="ORF">C8A04DRAFT_14852</name>
</gene>
<dbReference type="SMART" id="SM00066">
    <property type="entry name" value="GAL4"/>
    <property type="match status" value="1"/>
</dbReference>
<dbReference type="EMBL" id="MU853629">
    <property type="protein sequence ID" value="KAK4140512.1"/>
    <property type="molecule type" value="Genomic_DNA"/>
</dbReference>
<dbReference type="InterPro" id="IPR036864">
    <property type="entry name" value="Zn2-C6_fun-type_DNA-bd_sf"/>
</dbReference>
<keyword evidence="1" id="KW-0479">Metal-binding</keyword>
<evidence type="ECO:0000259" key="8">
    <source>
        <dbReference type="PROSITE" id="PS50048"/>
    </source>
</evidence>
<evidence type="ECO:0008006" key="12">
    <source>
        <dbReference type="Google" id="ProtNLM"/>
    </source>
</evidence>
<dbReference type="InterPro" id="IPR001138">
    <property type="entry name" value="Zn2Cys6_DnaBD"/>
</dbReference>
<keyword evidence="11" id="KW-1185">Reference proteome</keyword>
<evidence type="ECO:0000256" key="2">
    <source>
        <dbReference type="ARBA" id="ARBA00022833"/>
    </source>
</evidence>
<evidence type="ECO:0000256" key="6">
    <source>
        <dbReference type="PROSITE-ProRule" id="PRU00042"/>
    </source>
</evidence>
<evidence type="ECO:0000256" key="1">
    <source>
        <dbReference type="ARBA" id="ARBA00022723"/>
    </source>
</evidence>
<name>A0AAN6ZJ95_9PEZI</name>
<evidence type="ECO:0000313" key="10">
    <source>
        <dbReference type="EMBL" id="KAK4140512.1"/>
    </source>
</evidence>
<feature type="domain" description="Zn(2)-C6 fungal-type" evidence="8">
    <location>
        <begin position="47"/>
        <end position="77"/>
    </location>
</feature>
<evidence type="ECO:0000256" key="3">
    <source>
        <dbReference type="ARBA" id="ARBA00023015"/>
    </source>
</evidence>
<dbReference type="PROSITE" id="PS50157">
    <property type="entry name" value="ZINC_FINGER_C2H2_2"/>
    <property type="match status" value="1"/>
</dbReference>
<accession>A0AAN6ZJ95</accession>
<organism evidence="10 11">
    <name type="scientific">Dichotomopilus funicola</name>
    <dbReference type="NCBI Taxonomy" id="1934379"/>
    <lineage>
        <taxon>Eukaryota</taxon>
        <taxon>Fungi</taxon>
        <taxon>Dikarya</taxon>
        <taxon>Ascomycota</taxon>
        <taxon>Pezizomycotina</taxon>
        <taxon>Sordariomycetes</taxon>
        <taxon>Sordariomycetidae</taxon>
        <taxon>Sordariales</taxon>
        <taxon>Chaetomiaceae</taxon>
        <taxon>Dichotomopilus</taxon>
    </lineage>
</organism>
<evidence type="ECO:0000256" key="7">
    <source>
        <dbReference type="SAM" id="MobiDB-lite"/>
    </source>
</evidence>
<dbReference type="GO" id="GO:0000981">
    <property type="term" value="F:DNA-binding transcription factor activity, RNA polymerase II-specific"/>
    <property type="evidence" value="ECO:0007669"/>
    <property type="project" value="InterPro"/>
</dbReference>
<dbReference type="PANTHER" id="PTHR47660">
    <property type="entry name" value="TRANSCRIPTION FACTOR WITH C2H2 AND ZN(2)-CYS(6) DNA BINDING DOMAIN (EUROFUNG)-RELATED-RELATED"/>
    <property type="match status" value="1"/>
</dbReference>
<dbReference type="PROSITE" id="PS50048">
    <property type="entry name" value="ZN2_CY6_FUNGAL_2"/>
    <property type="match status" value="1"/>
</dbReference>